<evidence type="ECO:0000256" key="4">
    <source>
        <dbReference type="HAMAP-Rule" id="MF_00720"/>
    </source>
</evidence>
<dbReference type="InterPro" id="IPR023646">
    <property type="entry name" value="Prisomal_replication_PriB"/>
</dbReference>
<dbReference type="AlphaFoldDB" id="A0A2S5SY35"/>
<evidence type="ECO:0000313" key="5">
    <source>
        <dbReference type="EMBL" id="PPE67622.1"/>
    </source>
</evidence>
<dbReference type="PIRSF" id="PIRSF003135">
    <property type="entry name" value="Primosomal_n"/>
    <property type="match status" value="1"/>
</dbReference>
<comment type="subunit">
    <text evidence="4">Homodimer. Interacts with PriA and DnaT. Component of the replication restart primosome. Primosome assembly occurs via a 'hand-off' mechanism. PriA binds to replication forks, subsequently PriB then DnaT bind; DnaT then displaces ssDNA to generate the helicase loading substrate.</text>
</comment>
<keyword evidence="1 4" id="KW-0639">Primosome</keyword>
<comment type="caution">
    <text evidence="5">The sequence shown here is derived from an EMBL/GenBank/DDBJ whole genome shotgun (WGS) entry which is preliminary data.</text>
</comment>
<dbReference type="Gene3D" id="2.40.50.140">
    <property type="entry name" value="Nucleic acid-binding proteins"/>
    <property type="match status" value="1"/>
</dbReference>
<organism evidence="5 6">
    <name type="scientific">Caldimonas caldifontis</name>
    <dbReference type="NCBI Taxonomy" id="1452508"/>
    <lineage>
        <taxon>Bacteria</taxon>
        <taxon>Pseudomonadati</taxon>
        <taxon>Pseudomonadota</taxon>
        <taxon>Betaproteobacteria</taxon>
        <taxon>Burkholderiales</taxon>
        <taxon>Sphaerotilaceae</taxon>
        <taxon>Caldimonas</taxon>
    </lineage>
</organism>
<comment type="function">
    <text evidence="4">Involved in the restart of stalled replication forks, which reloads the replicative helicase on sites other than the origin of replication; the PriA-PriB pathway is the major replication restart pathway. During primosome assembly it facilitates complex formation between PriA and DnaT on DNA; stabilizes PriA on DNA. Stimulates the DNA unwinding activity of PriA helicase.</text>
</comment>
<dbReference type="SUPFAM" id="SSF50249">
    <property type="entry name" value="Nucleic acid-binding proteins"/>
    <property type="match status" value="1"/>
</dbReference>
<protein>
    <recommendedName>
        <fullName evidence="4">Replication restart protein PriB</fullName>
    </recommendedName>
</protein>
<dbReference type="EMBL" id="PSNX01000002">
    <property type="protein sequence ID" value="PPE67622.1"/>
    <property type="molecule type" value="Genomic_DNA"/>
</dbReference>
<dbReference type="GO" id="GO:0003697">
    <property type="term" value="F:single-stranded DNA binding"/>
    <property type="evidence" value="ECO:0007669"/>
    <property type="project" value="UniProtKB-UniRule"/>
</dbReference>
<dbReference type="Pfam" id="PF22657">
    <property type="entry name" value="SSB_1"/>
    <property type="match status" value="1"/>
</dbReference>
<comment type="similarity">
    <text evidence="4">Belongs to the PriB family.</text>
</comment>
<keyword evidence="3 4" id="KW-0238">DNA-binding</keyword>
<evidence type="ECO:0000256" key="2">
    <source>
        <dbReference type="ARBA" id="ARBA00022705"/>
    </source>
</evidence>
<reference evidence="5 6" key="1">
    <citation type="submission" date="2018-02" db="EMBL/GenBank/DDBJ databases">
        <title>Reclassifiation of [Polyangium] brachysporum DSM 7029 as Guopingzhaonella breviflexa gen. nov., sp. nov., a member of the family Comamonadaceae.</title>
        <authorList>
            <person name="Tang B."/>
        </authorList>
    </citation>
    <scope>NUCLEOTIDE SEQUENCE [LARGE SCALE GENOMIC DNA]</scope>
    <source>
        <strain evidence="5 6">BCRC 80649</strain>
    </source>
</reference>
<dbReference type="GO" id="GO:1990077">
    <property type="term" value="C:primosome complex"/>
    <property type="evidence" value="ECO:0007669"/>
    <property type="project" value="UniProtKB-UniRule"/>
</dbReference>
<dbReference type="RefSeq" id="WP_104300421.1">
    <property type="nucleotide sequence ID" value="NZ_PSNX01000002.1"/>
</dbReference>
<evidence type="ECO:0000256" key="3">
    <source>
        <dbReference type="ARBA" id="ARBA00023125"/>
    </source>
</evidence>
<dbReference type="Proteomes" id="UP000238605">
    <property type="component" value="Unassembled WGS sequence"/>
</dbReference>
<evidence type="ECO:0000313" key="6">
    <source>
        <dbReference type="Proteomes" id="UP000238605"/>
    </source>
</evidence>
<proteinExistence type="inferred from homology"/>
<dbReference type="PROSITE" id="PS50935">
    <property type="entry name" value="SSB"/>
    <property type="match status" value="1"/>
</dbReference>
<evidence type="ECO:0000256" key="1">
    <source>
        <dbReference type="ARBA" id="ARBA00022515"/>
    </source>
</evidence>
<dbReference type="HAMAP" id="MF_00720">
    <property type="entry name" value="PriB"/>
    <property type="match status" value="1"/>
</dbReference>
<keyword evidence="6" id="KW-1185">Reference proteome</keyword>
<keyword evidence="2 4" id="KW-0235">DNA replication</keyword>
<sequence length="93" mass="10160">MNQVVLDAQLTERGAMRYTPAGLPALDLLLSHESLVTEAGMPRKVRMDLKAVVIGALAERLNRIELGSVHRFSGFLASQRNGRGVVLHVTELP</sequence>
<dbReference type="GO" id="GO:0006269">
    <property type="term" value="P:DNA replication, synthesis of primer"/>
    <property type="evidence" value="ECO:0007669"/>
    <property type="project" value="UniProtKB-KW"/>
</dbReference>
<dbReference type="NCBIfam" id="TIGR04418">
    <property type="entry name" value="PriB_gamma"/>
    <property type="match status" value="1"/>
</dbReference>
<name>A0A2S5SY35_9BURK</name>
<dbReference type="InterPro" id="IPR000424">
    <property type="entry name" value="Primosome_PriB/ssb"/>
</dbReference>
<dbReference type="InterPro" id="IPR012340">
    <property type="entry name" value="NA-bd_OB-fold"/>
</dbReference>
<gene>
    <name evidence="4 5" type="primary">priB</name>
    <name evidence="5" type="ORF">C1704_01775</name>
</gene>
<accession>A0A2S5SY35</accession>
<dbReference type="OrthoDB" id="5296916at2"/>